<reference evidence="1 3" key="1">
    <citation type="submission" date="2019-09" db="EMBL/GenBank/DDBJ databases">
        <authorList>
            <person name="Raiko M."/>
            <person name="Komissarov A."/>
            <person name="Rhodes A."/>
            <person name="Kliver S."/>
            <person name="Lim-Fong G."/>
            <person name="Kwan J."/>
            <person name="O'Brien S.J."/>
            <person name="Lopez J.V."/>
        </authorList>
    </citation>
    <scope>NUCLEOTIDE SEQUENCE [LARGE SCALE GENOMIC DNA]</scope>
    <source>
        <strain evidence="1">Kwan_BN1</strain>
    </source>
</reference>
<dbReference type="Proteomes" id="UP000593567">
    <property type="component" value="Unassembled WGS sequence"/>
</dbReference>
<sequence>MAGDGVAKFDPKAHVEATKAEWLRKQRVFREMYYSKSKLPPMTIEPFPFERERLPFKMTAEDRALRHQWIQDQVLSKNEPRYIPELHPKNFFRRIYGAPWDYVTKYVTASMGIEKARLFRFMAPKAAMFIAGLCFINDYMKHNESSWEQAKGFNTYSNKLPIYNGEIPENPSRDYREKSGGDFYNRGFTSRTTHKL</sequence>
<dbReference type="GO" id="GO:0006120">
    <property type="term" value="P:mitochondrial electron transport, NADH to ubiquinone"/>
    <property type="evidence" value="ECO:0007669"/>
    <property type="project" value="InterPro"/>
</dbReference>
<dbReference type="EMBL" id="VXIV02000378">
    <property type="protein sequence ID" value="KAF6038668.1"/>
    <property type="molecule type" value="Genomic_DNA"/>
</dbReference>
<dbReference type="InterPro" id="IPR019174">
    <property type="entry name" value="NADH_DH_b-subcmplx_su6"/>
</dbReference>
<comment type="caution">
    <text evidence="1">The sequence shown here is derived from an EMBL/GenBank/DDBJ whole genome shotgun (WGS) entry which is preliminary data.</text>
</comment>
<keyword evidence="3" id="KW-1185">Reference proteome</keyword>
<dbReference type="EMBL" id="VXIV02003415">
    <property type="protein sequence ID" value="KAF6017292.1"/>
    <property type="molecule type" value="Genomic_DNA"/>
</dbReference>
<name>A0A7J7ITN6_BUGNE</name>
<dbReference type="PANTHER" id="PTHR21106:SF2">
    <property type="entry name" value="NADH DEHYDROGENASE [UBIQUINONE] 1 BETA SUBCOMPLEX SUBUNIT 6"/>
    <property type="match status" value="1"/>
</dbReference>
<gene>
    <name evidence="2" type="ORF">EB796_003023</name>
    <name evidence="1" type="ORF">EB796_024399</name>
</gene>
<dbReference type="PANTHER" id="PTHR21106">
    <property type="entry name" value="NADH DEHYDROGENASE [UBIQUINONE] 1 BETA SUBCOMPLEX SUBUNIT 6"/>
    <property type="match status" value="1"/>
</dbReference>
<dbReference type="AlphaFoldDB" id="A0A7J7ITN6"/>
<reference evidence="1 3" key="2">
    <citation type="submission" date="2020-06" db="EMBL/GenBank/DDBJ databases">
        <title>Draft genome of Bugula neritina, a colonial animal packing powerful symbionts and potential medicines.</title>
        <authorList>
            <person name="Rayko M."/>
        </authorList>
    </citation>
    <scope>NUCLEOTIDE SEQUENCE [LARGE SCALE GENOMIC DNA]</scope>
    <source>
        <strain evidence="1">Kwan_BN1</strain>
    </source>
</reference>
<protein>
    <submittedName>
        <fullName evidence="1">Uncharacterized protein</fullName>
    </submittedName>
</protein>
<dbReference type="Pfam" id="PF09782">
    <property type="entry name" value="NDUF_B6"/>
    <property type="match status" value="1"/>
</dbReference>
<evidence type="ECO:0000313" key="2">
    <source>
        <dbReference type="EMBL" id="KAF6038668.1"/>
    </source>
</evidence>
<accession>A0A7J7ITN6</accession>
<proteinExistence type="predicted"/>
<dbReference type="GO" id="GO:0005739">
    <property type="term" value="C:mitochondrion"/>
    <property type="evidence" value="ECO:0007669"/>
    <property type="project" value="GOC"/>
</dbReference>
<evidence type="ECO:0000313" key="1">
    <source>
        <dbReference type="EMBL" id="KAF6017292.1"/>
    </source>
</evidence>
<dbReference type="OrthoDB" id="5824032at2759"/>
<organism evidence="1 3">
    <name type="scientific">Bugula neritina</name>
    <name type="common">Brown bryozoan</name>
    <name type="synonym">Sertularia neritina</name>
    <dbReference type="NCBI Taxonomy" id="10212"/>
    <lineage>
        <taxon>Eukaryota</taxon>
        <taxon>Metazoa</taxon>
        <taxon>Spiralia</taxon>
        <taxon>Lophotrochozoa</taxon>
        <taxon>Bryozoa</taxon>
        <taxon>Gymnolaemata</taxon>
        <taxon>Cheilostomatida</taxon>
        <taxon>Flustrina</taxon>
        <taxon>Buguloidea</taxon>
        <taxon>Bugulidae</taxon>
        <taxon>Bugula</taxon>
    </lineage>
</organism>
<evidence type="ECO:0000313" key="3">
    <source>
        <dbReference type="Proteomes" id="UP000593567"/>
    </source>
</evidence>